<feature type="coiled-coil region" evidence="4">
    <location>
        <begin position="564"/>
        <end position="918"/>
    </location>
</feature>
<reference evidence="6" key="4">
    <citation type="submission" date="2025-09" db="UniProtKB">
        <authorList>
            <consortium name="Ensembl"/>
        </authorList>
    </citation>
    <scope>IDENTIFICATION</scope>
</reference>
<feature type="compositionally biased region" description="Polar residues" evidence="5">
    <location>
        <begin position="66"/>
        <end position="75"/>
    </location>
</feature>
<dbReference type="RefSeq" id="XP_028974833.2">
    <property type="nucleotide sequence ID" value="XM_029119000.2"/>
</dbReference>
<comment type="subcellular location">
    <subcellularLocation>
        <location evidence="1">Cytoplasm</location>
    </subcellularLocation>
</comment>
<organism evidence="6 7">
    <name type="scientific">Esox lucius</name>
    <name type="common">Northern pike</name>
    <dbReference type="NCBI Taxonomy" id="8010"/>
    <lineage>
        <taxon>Eukaryota</taxon>
        <taxon>Metazoa</taxon>
        <taxon>Chordata</taxon>
        <taxon>Craniata</taxon>
        <taxon>Vertebrata</taxon>
        <taxon>Euteleostomi</taxon>
        <taxon>Actinopterygii</taxon>
        <taxon>Neopterygii</taxon>
        <taxon>Teleostei</taxon>
        <taxon>Protacanthopterygii</taxon>
        <taxon>Esociformes</taxon>
        <taxon>Esocidae</taxon>
        <taxon>Esox</taxon>
    </lineage>
</organism>
<evidence type="ECO:0000313" key="7">
    <source>
        <dbReference type="Proteomes" id="UP000265140"/>
    </source>
</evidence>
<feature type="coiled-coil region" evidence="4">
    <location>
        <begin position="159"/>
        <end position="249"/>
    </location>
</feature>
<protein>
    <recommendedName>
        <fullName evidence="8">Coiled-coil domain containing 18</fullName>
    </recommendedName>
</protein>
<feature type="compositionally biased region" description="Basic residues" evidence="5">
    <location>
        <begin position="1215"/>
        <end position="1224"/>
    </location>
</feature>
<feature type="coiled-coil region" evidence="4">
    <location>
        <begin position="476"/>
        <end position="513"/>
    </location>
</feature>
<keyword evidence="7" id="KW-1185">Reference proteome</keyword>
<proteinExistence type="predicted"/>
<keyword evidence="2" id="KW-0963">Cytoplasm</keyword>
<feature type="compositionally biased region" description="Pro residues" evidence="5">
    <location>
        <begin position="1240"/>
        <end position="1250"/>
    </location>
</feature>
<evidence type="ECO:0000256" key="2">
    <source>
        <dbReference type="ARBA" id="ARBA00022490"/>
    </source>
</evidence>
<dbReference type="GeneID" id="105024031"/>
<dbReference type="Proteomes" id="UP000265140">
    <property type="component" value="Chromosome 3"/>
</dbReference>
<reference evidence="7" key="1">
    <citation type="journal article" date="2014" name="PLoS ONE">
        <title>The genome and linkage map of the northern pike (Esox lucius): conserved synteny revealed between the salmonid sister group and the Neoteleostei.</title>
        <authorList>
            <person name="Rondeau E.B."/>
            <person name="Minkley D.R."/>
            <person name="Leong J.S."/>
            <person name="Messmer A.M."/>
            <person name="Jantzen J.R."/>
            <person name="von Schalburg K.R."/>
            <person name="Lemon C."/>
            <person name="Bird N.H."/>
            <person name="Koop B.F."/>
        </authorList>
    </citation>
    <scope>NUCLEOTIDE SEQUENCE</scope>
</reference>
<dbReference type="GeneTree" id="ENSGT00940000153190"/>
<gene>
    <name evidence="6" type="primary">CCDC18</name>
</gene>
<dbReference type="STRING" id="8010.ENSELUP00000019922"/>
<dbReference type="Gene3D" id="1.10.287.1490">
    <property type="match status" value="1"/>
</dbReference>
<dbReference type="Ensembl" id="ENSELUT00000030195.3">
    <property type="protein sequence ID" value="ENSELUP00000019922.3"/>
    <property type="gene ID" value="ENSELUG00000001471.3"/>
</dbReference>
<dbReference type="PANTHER" id="PTHR18875">
    <property type="entry name" value="SARCOMA ANTIGEN NY-SAR-24/CYTOSKELETAL PROTEIN SOJO"/>
    <property type="match status" value="1"/>
</dbReference>
<evidence type="ECO:0000256" key="3">
    <source>
        <dbReference type="ARBA" id="ARBA00023054"/>
    </source>
</evidence>
<dbReference type="GO" id="GO:0005737">
    <property type="term" value="C:cytoplasm"/>
    <property type="evidence" value="ECO:0007669"/>
    <property type="project" value="UniProtKB-SubCell"/>
</dbReference>
<dbReference type="Bgee" id="ENSELUG00000001471">
    <property type="expression patterns" value="Expressed in ovary and 15 other cell types or tissues"/>
</dbReference>
<reference evidence="6" key="2">
    <citation type="submission" date="2020-02" db="EMBL/GenBank/DDBJ databases">
        <title>Esox lucius (northern pike) genome, fEsoLuc1, primary haplotype.</title>
        <authorList>
            <person name="Myers G."/>
            <person name="Karagic N."/>
            <person name="Meyer A."/>
            <person name="Pippel M."/>
            <person name="Reichard M."/>
            <person name="Winkler S."/>
            <person name="Tracey A."/>
            <person name="Sims Y."/>
            <person name="Howe K."/>
            <person name="Rhie A."/>
            <person name="Formenti G."/>
            <person name="Durbin R."/>
            <person name="Fedrigo O."/>
            <person name="Jarvis E.D."/>
        </authorList>
    </citation>
    <scope>NUCLEOTIDE SEQUENCE [LARGE SCALE GENOMIC DNA]</scope>
</reference>
<sequence>MFNSNDEDLVEDVASIRSQLRLTEITLQSLGEQLSHSEHDSPSERTDTSPGHGLPGRLTLGDLQQPDVTQPSPGNRSPERAISLAGTESRHSSSRSRGVEMEAVPLRKKLGGLRQENASLSMENRQLISDLEAAHVELASSKSKVRLLGNTFGTKASSVNVLREQILGLEAEVEAQAKDLRAAELKVELSQQAAAQSERQVSVLREELSMLRTQLTDTTRQGKRAEQQRNQALHNAEKLTDAFKDYKAKISIKLKKVMESESNLKESLIVCDREREELESRCCNLERERAEQGQNISKLMEELTQARTCNTKNVQLQARLEEAAQRASRLEMELGGRASASRDLASLRRETEDLRALVQCQEQRLAQCHREAQQSQAEMASLEGILGLLHLREGTEGSLCVRPCMLPTVDYTADLRPKPGERYQQLLPVLQAMEAERARQSSLATRLQDRLLKAQDEVSSLHSSMAQRASHYQQVHSELLEKASQANDAQKELKKKSARVSALEKQLQEKSSAYSQAALKNGQLEQDLLEKASSIQHYQSVMTKKQRDFQQALDKCRKDRSDQCRELQDRVEVLQLSLDQTQARVSELELERHEAQNTAVLLQASLDKLTQERENIVRHSEEALRDVKERAAESATKVRQLETALASCREELSSSLQQMEEAKERYQRQLDLKSQELSSLREELRSSSEMCRLSGQQCAQLQTSLQQLQSMLLESTTRVAELEDSQSQLQGQVSALEQDLERARSSLEEELSRREKELQDADMEVQEKRRQTAHLSGSVAQLSSEMSKCRGELLAMEQELQRLRREASIKSSQISQMEETLQKTQGLLEKKNNAVVDLEEKLHLCEQDRRNSVQRAAALEGQLQGVRGEMHDTLENLQELKDLLQRTQVTADERQVSLERLSAELRESQRELEERNHEVLDMDTALKERQGELQLRAQLLGQLDVAIRDHKLEMDKKVLSLQEALDRREREVRGRDEQVASLSERLDLLKAQLQMKEDLEKDALEQSQSLRACREQLQRTTEELQKLRGHCDNLSQELDSVTQHADQKEVQVRSLEEELSARGKHWVQGEARLQATISSLQQELEHEKEQHNKEVSCLQQTRGQLLKVSEQMSCSLRSSQEHLASRLQESQLQLEQARAQCARLQVQLHATQTSLQSTREALLIKESEVTRLQARISSLERTMELHHTSFHLLPDLGQPSSPPAHHGSPPDTRPRGHSRQKHTRSTPSPTRTPGKLMNHSPPPAPPPESRQPPQTHSPDCPTDTSSVDSSLDLPQSLKATLREALGQHLPWGSSLSSSPTPHHPDLSWQGLSRLEATSTSDLSFNPLTYMVEDKEGGEERDHPARESLLGWPTQEEVDTSSLTGMLRFVNQTLALQDDPSLWVSARLSEVERSLALKGDLKEGGGCSPGNI</sequence>
<evidence type="ECO:0000256" key="5">
    <source>
        <dbReference type="SAM" id="MobiDB-lite"/>
    </source>
</evidence>
<feature type="region of interest" description="Disordered" evidence="5">
    <location>
        <begin position="31"/>
        <end position="103"/>
    </location>
</feature>
<name>A0A3P8YVF0_ESOLU</name>
<dbReference type="PANTHER" id="PTHR18875:SF8">
    <property type="entry name" value="COILED-COIL DOMAIN-CONTAINING PROTEIN 18"/>
    <property type="match status" value="1"/>
</dbReference>
<dbReference type="InParanoid" id="A0A3P8YVF0"/>
<keyword evidence="3 4" id="KW-0175">Coiled coil</keyword>
<feature type="compositionally biased region" description="Basic and acidic residues" evidence="5">
    <location>
        <begin position="35"/>
        <end position="47"/>
    </location>
</feature>
<evidence type="ECO:0000313" key="6">
    <source>
        <dbReference type="Ensembl" id="ENSELUP00000019922.3"/>
    </source>
</evidence>
<evidence type="ECO:0000256" key="4">
    <source>
        <dbReference type="SAM" id="Coils"/>
    </source>
</evidence>
<feature type="coiled-coil region" evidence="4">
    <location>
        <begin position="306"/>
        <end position="378"/>
    </location>
</feature>
<evidence type="ECO:0008006" key="8">
    <source>
        <dbReference type="Google" id="ProtNLM"/>
    </source>
</evidence>
<reference evidence="6" key="3">
    <citation type="submission" date="2025-08" db="UniProtKB">
        <authorList>
            <consortium name="Ensembl"/>
        </authorList>
    </citation>
    <scope>IDENTIFICATION</scope>
</reference>
<feature type="coiled-coil region" evidence="4">
    <location>
        <begin position="979"/>
        <end position="1182"/>
    </location>
</feature>
<feature type="region of interest" description="Disordered" evidence="5">
    <location>
        <begin position="1192"/>
        <end position="1270"/>
    </location>
</feature>
<evidence type="ECO:0000256" key="1">
    <source>
        <dbReference type="ARBA" id="ARBA00004496"/>
    </source>
</evidence>
<accession>A0A3P8YVF0</accession>